<feature type="binding site" evidence="8">
    <location>
        <position position="17"/>
    </location>
    <ligand>
        <name>[4Fe-4S] cluster</name>
        <dbReference type="ChEBI" id="CHEBI:49883"/>
        <label>1</label>
    </ligand>
</feature>
<dbReference type="GO" id="GO:0046872">
    <property type="term" value="F:metal ion binding"/>
    <property type="evidence" value="ECO:0007669"/>
    <property type="project" value="UniProtKB-KW"/>
</dbReference>
<keyword evidence="11" id="KW-0689">Ribosomal protein</keyword>
<gene>
    <name evidence="8 11" type="primary">rimO</name>
    <name evidence="11" type="ORF">VEIDISOL_00825</name>
</gene>
<comment type="function">
    <text evidence="8">Catalyzes the methylthiolation of an aspartic acid residue of ribosomal protein uS12.</text>
</comment>
<dbReference type="Pfam" id="PF00919">
    <property type="entry name" value="UPF0004"/>
    <property type="match status" value="1"/>
</dbReference>
<evidence type="ECO:0000256" key="6">
    <source>
        <dbReference type="ARBA" id="ARBA00023004"/>
    </source>
</evidence>
<comment type="subcellular location">
    <subcellularLocation>
        <location evidence="8">Cytoplasm</location>
    </subcellularLocation>
</comment>
<dbReference type="Gene3D" id="3.40.50.12160">
    <property type="entry name" value="Methylthiotransferase, N-terminal domain"/>
    <property type="match status" value="1"/>
</dbReference>
<dbReference type="NCBIfam" id="TIGR01125">
    <property type="entry name" value="30S ribosomal protein S12 methylthiotransferase RimO"/>
    <property type="match status" value="1"/>
</dbReference>
<comment type="cofactor">
    <cofactor evidence="8">
        <name>[4Fe-4S] cluster</name>
        <dbReference type="ChEBI" id="CHEBI:49883"/>
    </cofactor>
    <text evidence="8">Binds 2 [4Fe-4S] clusters. One cluster is coordinated with 3 cysteines and an exchangeable S-adenosyl-L-methionine.</text>
</comment>
<dbReference type="InterPro" id="IPR012340">
    <property type="entry name" value="NA-bd_OB-fold"/>
</dbReference>
<dbReference type="PROSITE" id="PS51449">
    <property type="entry name" value="MTTASE_N"/>
    <property type="match status" value="1"/>
</dbReference>
<keyword evidence="2 8" id="KW-0963">Cytoplasm</keyword>
<dbReference type="Gene3D" id="3.80.30.20">
    <property type="entry name" value="tm_1862 like domain"/>
    <property type="match status" value="1"/>
</dbReference>
<protein>
    <recommendedName>
        <fullName evidence="8">Ribosomal protein uS12 methylthiotransferase RimO</fullName>
        <shortName evidence="8">uS12 MTTase</shortName>
        <shortName evidence="8">uS12 methylthiotransferase</shortName>
        <ecNumber evidence="8">2.8.4.4</ecNumber>
    </recommendedName>
    <alternativeName>
        <fullName evidence="8">Ribosomal protein uS12 (aspartate-C(3))-methylthiotransferase</fullName>
    </alternativeName>
    <alternativeName>
        <fullName evidence="8">Ribosome maturation factor RimO</fullName>
    </alternativeName>
</protein>
<dbReference type="CDD" id="cd01335">
    <property type="entry name" value="Radical_SAM"/>
    <property type="match status" value="1"/>
</dbReference>
<comment type="similarity">
    <text evidence="8">Belongs to the methylthiotransferase family. RimO subfamily.</text>
</comment>
<evidence type="ECO:0000259" key="9">
    <source>
        <dbReference type="PROSITE" id="PS51449"/>
    </source>
</evidence>
<feature type="binding site" evidence="8">
    <location>
        <position position="87"/>
    </location>
    <ligand>
        <name>[4Fe-4S] cluster</name>
        <dbReference type="ChEBI" id="CHEBI:49883"/>
        <label>1</label>
    </ligand>
</feature>
<feature type="binding site" evidence="8">
    <location>
        <position position="161"/>
    </location>
    <ligand>
        <name>[4Fe-4S] cluster</name>
        <dbReference type="ChEBI" id="CHEBI:49883"/>
        <label>2</label>
        <note>4Fe-4S-S-AdoMet</note>
    </ligand>
</feature>
<keyword evidence="6 8" id="KW-0408">Iron</keyword>
<dbReference type="Pfam" id="PF04055">
    <property type="entry name" value="Radical_SAM"/>
    <property type="match status" value="1"/>
</dbReference>
<dbReference type="GO" id="GO:0103039">
    <property type="term" value="F:protein methylthiotransferase activity"/>
    <property type="evidence" value="ECO:0007669"/>
    <property type="project" value="UniProtKB-EC"/>
</dbReference>
<dbReference type="PROSITE" id="PS01278">
    <property type="entry name" value="MTTASE_RADICAL"/>
    <property type="match status" value="1"/>
</dbReference>
<organism evidence="11 12">
    <name type="scientific">Veillonella dispar ATCC 17748</name>
    <dbReference type="NCBI Taxonomy" id="546273"/>
    <lineage>
        <taxon>Bacteria</taxon>
        <taxon>Bacillati</taxon>
        <taxon>Bacillota</taxon>
        <taxon>Negativicutes</taxon>
        <taxon>Veillonellales</taxon>
        <taxon>Veillonellaceae</taxon>
        <taxon>Veillonella</taxon>
    </lineage>
</organism>
<dbReference type="Proteomes" id="UP000003529">
    <property type="component" value="Unassembled WGS sequence"/>
</dbReference>
<dbReference type="HAMAP" id="MF_01865">
    <property type="entry name" value="MTTase_RimO"/>
    <property type="match status" value="1"/>
</dbReference>
<proteinExistence type="inferred from homology"/>
<dbReference type="GO" id="GO:0035599">
    <property type="term" value="F:aspartic acid methylthiotransferase activity"/>
    <property type="evidence" value="ECO:0007669"/>
    <property type="project" value="TreeGrafter"/>
</dbReference>
<dbReference type="GO" id="GO:0051539">
    <property type="term" value="F:4 iron, 4 sulfur cluster binding"/>
    <property type="evidence" value="ECO:0007669"/>
    <property type="project" value="UniProtKB-UniRule"/>
</dbReference>
<dbReference type="SFLD" id="SFLDG01082">
    <property type="entry name" value="B12-binding_domain_containing"/>
    <property type="match status" value="1"/>
</dbReference>
<dbReference type="SFLD" id="SFLDG01061">
    <property type="entry name" value="methylthiotransferase"/>
    <property type="match status" value="1"/>
</dbReference>
<evidence type="ECO:0000256" key="7">
    <source>
        <dbReference type="ARBA" id="ARBA00023014"/>
    </source>
</evidence>
<keyword evidence="7 8" id="KW-0411">Iron-sulfur</keyword>
<reference evidence="11" key="1">
    <citation type="submission" date="2009-04" db="EMBL/GenBank/DDBJ databases">
        <authorList>
            <person name="Weinstock G."/>
            <person name="Sodergren E."/>
            <person name="Clifton S."/>
            <person name="Fulton L."/>
            <person name="Fulton B."/>
            <person name="Courtney L."/>
            <person name="Fronick C."/>
            <person name="Harrison M."/>
            <person name="Strong C."/>
            <person name="Farmer C."/>
            <person name="Delahaunty K."/>
            <person name="Markovic C."/>
            <person name="Hall O."/>
            <person name="Minx P."/>
            <person name="Tomlinson C."/>
            <person name="Mitreva M."/>
            <person name="Nelson J."/>
            <person name="Hou S."/>
            <person name="Wollam A."/>
            <person name="Pepin K.H."/>
            <person name="Johnson M."/>
            <person name="Bhonagiri V."/>
            <person name="Nash W.E."/>
            <person name="Warren W."/>
            <person name="Chinwalla A."/>
            <person name="Mardis E.R."/>
            <person name="Wilson R.K."/>
        </authorList>
    </citation>
    <scope>NUCLEOTIDE SEQUENCE [LARGE SCALE GENOMIC DNA]</scope>
    <source>
        <strain evidence="11">ATCC 17748</strain>
    </source>
</reference>
<dbReference type="InterPro" id="IPR023404">
    <property type="entry name" value="rSAM_horseshoe"/>
</dbReference>
<evidence type="ECO:0000256" key="8">
    <source>
        <dbReference type="HAMAP-Rule" id="MF_01865"/>
    </source>
</evidence>
<dbReference type="SUPFAM" id="SSF102114">
    <property type="entry name" value="Radical SAM enzymes"/>
    <property type="match status" value="1"/>
</dbReference>
<dbReference type="GO" id="GO:0005829">
    <property type="term" value="C:cytosol"/>
    <property type="evidence" value="ECO:0007669"/>
    <property type="project" value="TreeGrafter"/>
</dbReference>
<evidence type="ECO:0000259" key="10">
    <source>
        <dbReference type="PROSITE" id="PS51918"/>
    </source>
</evidence>
<feature type="domain" description="MTTase N-terminal" evidence="9">
    <location>
        <begin position="8"/>
        <end position="124"/>
    </location>
</feature>
<dbReference type="PANTHER" id="PTHR43837">
    <property type="entry name" value="RIBOSOMAL PROTEIN S12 METHYLTHIOTRANSFERASE RIMO"/>
    <property type="match status" value="1"/>
</dbReference>
<evidence type="ECO:0000256" key="1">
    <source>
        <dbReference type="ARBA" id="ARBA00022485"/>
    </source>
</evidence>
<dbReference type="HOGENOM" id="CLU_018697_0_1_9"/>
<keyword evidence="11" id="KW-0687">Ribonucleoprotein</keyword>
<keyword evidence="5 8" id="KW-0479">Metal-binding</keyword>
<dbReference type="NCBIfam" id="TIGR00089">
    <property type="entry name" value="MiaB/RimO family radical SAM methylthiotransferase"/>
    <property type="match status" value="1"/>
</dbReference>
<dbReference type="Gene3D" id="2.40.50.140">
    <property type="entry name" value="Nucleic acid-binding proteins"/>
    <property type="match status" value="1"/>
</dbReference>
<dbReference type="InterPro" id="IPR038135">
    <property type="entry name" value="Methylthiotransferase_N_sf"/>
</dbReference>
<dbReference type="InterPro" id="IPR007197">
    <property type="entry name" value="rSAM"/>
</dbReference>
<feature type="domain" description="Radical SAM core" evidence="10">
    <location>
        <begin position="147"/>
        <end position="378"/>
    </location>
</feature>
<keyword evidence="4 8" id="KW-0949">S-adenosyl-L-methionine</keyword>
<dbReference type="InterPro" id="IPR013848">
    <property type="entry name" value="Methylthiotransferase_N"/>
</dbReference>
<dbReference type="FunFam" id="3.80.30.20:FF:000001">
    <property type="entry name" value="tRNA-2-methylthio-N(6)-dimethylallyladenosine synthase 2"/>
    <property type="match status" value="1"/>
</dbReference>
<dbReference type="InterPro" id="IPR005839">
    <property type="entry name" value="Methylthiotransferase"/>
</dbReference>
<feature type="binding site" evidence="8">
    <location>
        <position position="168"/>
    </location>
    <ligand>
        <name>[4Fe-4S] cluster</name>
        <dbReference type="ChEBI" id="CHEBI:49883"/>
        <label>2</label>
        <note>4Fe-4S-S-AdoMet</note>
    </ligand>
</feature>
<keyword evidence="1 8" id="KW-0004">4Fe-4S</keyword>
<dbReference type="GO" id="GO:0140101">
    <property type="term" value="F:catalytic activity, acting on a tRNA"/>
    <property type="evidence" value="ECO:0007669"/>
    <property type="project" value="UniProtKB-ARBA"/>
</dbReference>
<dbReference type="InterPro" id="IPR006638">
    <property type="entry name" value="Elp3/MiaA/NifB-like_rSAM"/>
</dbReference>
<dbReference type="AlphaFoldDB" id="C4FPK1"/>
<accession>C4FPK1</accession>
<dbReference type="PANTHER" id="PTHR43837:SF1">
    <property type="entry name" value="RIBOSOMAL PROTEIN US12 METHYLTHIOTRANSFERASE RIMO"/>
    <property type="match status" value="1"/>
</dbReference>
<evidence type="ECO:0000256" key="4">
    <source>
        <dbReference type="ARBA" id="ARBA00022691"/>
    </source>
</evidence>
<dbReference type="InterPro" id="IPR058240">
    <property type="entry name" value="rSAM_sf"/>
</dbReference>
<sequence length="453" mass="50837">MKGYRMGKKLGYVSLGCAKNLVDTEVMLGLLKDNGYTITEDLSEADLIVVNTCTFIEKAKAESINTILEVAQYKEDGKCKGLIVAGCLSQQYQDELFQEIPEIDALIGTGAWDQIMVAVDAIEHGNRSCIMENITNIYDERMPRIQTTPRYSAYVKIAEGCNNGCTFCIIPKVRGAFRSRTIESIKAEVERLAASGVKEVVLIAQDTTSYGIDLNDGKPLLTTLLKELTAVEGIEWIRMLYLYPTFFSDELLDIIVNEPKLCKYVDIPLQHVNNDILKQMNRRDDRNDIERLLKKIRNAPTHITLRTSIIVGFPGETDEQFEELCDFVKEIKFDNMGVFTYSQEEGTPAGAREDQVPEEVKEERYHVLMSIQAAISEENNRDLEGTVDYAMVEEIEDGENGTLLAKGRLKSQAPDVDGNMYIEDCGEEVQPGDILKVQVEQGFAYDVVATVVE</sequence>
<dbReference type="SMART" id="SM00729">
    <property type="entry name" value="Elp3"/>
    <property type="match status" value="1"/>
</dbReference>
<dbReference type="InterPro" id="IPR005840">
    <property type="entry name" value="Ribosomal_uS12_MeSTrfase_RimO"/>
</dbReference>
<evidence type="ECO:0000256" key="5">
    <source>
        <dbReference type="ARBA" id="ARBA00022723"/>
    </source>
</evidence>
<evidence type="ECO:0000256" key="2">
    <source>
        <dbReference type="ARBA" id="ARBA00022490"/>
    </source>
</evidence>
<comment type="caution">
    <text evidence="11">The sequence shown here is derived from an EMBL/GenBank/DDBJ whole genome shotgun (WGS) entry which is preliminary data.</text>
</comment>
<evidence type="ECO:0000256" key="3">
    <source>
        <dbReference type="ARBA" id="ARBA00022679"/>
    </source>
</evidence>
<evidence type="ECO:0000313" key="11">
    <source>
        <dbReference type="EMBL" id="EEP65739.1"/>
    </source>
</evidence>
<dbReference type="PROSITE" id="PS51918">
    <property type="entry name" value="RADICAL_SAM"/>
    <property type="match status" value="1"/>
</dbReference>
<dbReference type="Pfam" id="PF18693">
    <property type="entry name" value="TRAM_2"/>
    <property type="match status" value="1"/>
</dbReference>
<feature type="binding site" evidence="8">
    <location>
        <position position="53"/>
    </location>
    <ligand>
        <name>[4Fe-4S] cluster</name>
        <dbReference type="ChEBI" id="CHEBI:49883"/>
        <label>1</label>
    </ligand>
</feature>
<dbReference type="InterPro" id="IPR020612">
    <property type="entry name" value="Methylthiotransferase_CS"/>
</dbReference>
<dbReference type="SFLD" id="SFLDF00274">
    <property type="entry name" value="ribosomal_protein_S12_methylth"/>
    <property type="match status" value="1"/>
</dbReference>
<feature type="binding site" evidence="8">
    <location>
        <position position="165"/>
    </location>
    <ligand>
        <name>[4Fe-4S] cluster</name>
        <dbReference type="ChEBI" id="CHEBI:49883"/>
        <label>2</label>
        <note>4Fe-4S-S-AdoMet</note>
    </ligand>
</feature>
<dbReference type="GO" id="GO:0005840">
    <property type="term" value="C:ribosome"/>
    <property type="evidence" value="ECO:0007669"/>
    <property type="project" value="UniProtKB-KW"/>
</dbReference>
<dbReference type="EMBL" id="ACIK02000008">
    <property type="protein sequence ID" value="EEP65739.1"/>
    <property type="molecule type" value="Genomic_DNA"/>
</dbReference>
<dbReference type="GO" id="GO:0035600">
    <property type="term" value="P:tRNA methylthiolation"/>
    <property type="evidence" value="ECO:0007669"/>
    <property type="project" value="UniProtKB-ARBA"/>
</dbReference>
<keyword evidence="12" id="KW-1185">Reference proteome</keyword>
<evidence type="ECO:0000313" key="12">
    <source>
        <dbReference type="Proteomes" id="UP000003529"/>
    </source>
</evidence>
<dbReference type="eggNOG" id="COG0621">
    <property type="taxonomic scope" value="Bacteria"/>
</dbReference>
<dbReference type="InterPro" id="IPR002792">
    <property type="entry name" value="TRAM_dom"/>
</dbReference>
<dbReference type="EC" id="2.8.4.4" evidence="8"/>
<comment type="catalytic activity">
    <reaction evidence="8">
        <text>L-aspartate(89)-[ribosomal protein uS12]-hydrogen + (sulfur carrier)-SH + AH2 + 2 S-adenosyl-L-methionine = 3-methylsulfanyl-L-aspartate(89)-[ribosomal protein uS12]-hydrogen + (sulfur carrier)-H + 5'-deoxyadenosine + L-methionine + A + S-adenosyl-L-homocysteine + 2 H(+)</text>
        <dbReference type="Rhea" id="RHEA:37087"/>
        <dbReference type="Rhea" id="RHEA-COMP:10460"/>
        <dbReference type="Rhea" id="RHEA-COMP:10461"/>
        <dbReference type="Rhea" id="RHEA-COMP:14737"/>
        <dbReference type="Rhea" id="RHEA-COMP:14739"/>
        <dbReference type="ChEBI" id="CHEBI:13193"/>
        <dbReference type="ChEBI" id="CHEBI:15378"/>
        <dbReference type="ChEBI" id="CHEBI:17319"/>
        <dbReference type="ChEBI" id="CHEBI:17499"/>
        <dbReference type="ChEBI" id="CHEBI:29917"/>
        <dbReference type="ChEBI" id="CHEBI:29961"/>
        <dbReference type="ChEBI" id="CHEBI:57844"/>
        <dbReference type="ChEBI" id="CHEBI:57856"/>
        <dbReference type="ChEBI" id="CHEBI:59789"/>
        <dbReference type="ChEBI" id="CHEBI:64428"/>
        <dbReference type="ChEBI" id="CHEBI:73599"/>
        <dbReference type="EC" id="2.8.4.4"/>
    </reaction>
</comment>
<keyword evidence="3 8" id="KW-0808">Transferase</keyword>
<dbReference type="SFLD" id="SFLDS00029">
    <property type="entry name" value="Radical_SAM"/>
    <property type="match status" value="1"/>
</dbReference>
<name>C4FPK1_9FIRM</name>